<evidence type="ECO:0000313" key="1">
    <source>
        <dbReference type="EMBL" id="KAJ8494455.1"/>
    </source>
</evidence>
<name>A0AAD7U268_9APHY</name>
<gene>
    <name evidence="1" type="ORF">ONZ51_g2335</name>
</gene>
<dbReference type="Proteomes" id="UP001215151">
    <property type="component" value="Unassembled WGS sequence"/>
</dbReference>
<accession>A0AAD7U268</accession>
<sequence length="85" mass="9125">MRPLTHIRTRIHIPIRIRTLTRALIPAVDTMTTRTTMIGGTTITTTAIANGTLSGIRAYTSTTVSSRIITASGHSSPAFSWATVT</sequence>
<protein>
    <submittedName>
        <fullName evidence="1">Uncharacterized protein</fullName>
    </submittedName>
</protein>
<dbReference type="EMBL" id="JAPEVG010000036">
    <property type="protein sequence ID" value="KAJ8494455.1"/>
    <property type="molecule type" value="Genomic_DNA"/>
</dbReference>
<proteinExistence type="predicted"/>
<keyword evidence="2" id="KW-1185">Reference proteome</keyword>
<dbReference type="AlphaFoldDB" id="A0AAD7U268"/>
<organism evidence="1 2">
    <name type="scientific">Trametes cubensis</name>
    <dbReference type="NCBI Taxonomy" id="1111947"/>
    <lineage>
        <taxon>Eukaryota</taxon>
        <taxon>Fungi</taxon>
        <taxon>Dikarya</taxon>
        <taxon>Basidiomycota</taxon>
        <taxon>Agaricomycotina</taxon>
        <taxon>Agaricomycetes</taxon>
        <taxon>Polyporales</taxon>
        <taxon>Polyporaceae</taxon>
        <taxon>Trametes</taxon>
    </lineage>
</organism>
<evidence type="ECO:0000313" key="2">
    <source>
        <dbReference type="Proteomes" id="UP001215151"/>
    </source>
</evidence>
<comment type="caution">
    <text evidence="1">The sequence shown here is derived from an EMBL/GenBank/DDBJ whole genome shotgun (WGS) entry which is preliminary data.</text>
</comment>
<reference evidence="1" key="1">
    <citation type="submission" date="2022-11" db="EMBL/GenBank/DDBJ databases">
        <title>Genome Sequence of Cubamyces cubensis.</title>
        <authorList>
            <person name="Buettner E."/>
        </authorList>
    </citation>
    <scope>NUCLEOTIDE SEQUENCE</scope>
    <source>
        <strain evidence="1">MPL-01</strain>
    </source>
</reference>